<keyword evidence="3 5" id="KW-1133">Transmembrane helix</keyword>
<feature type="transmembrane region" description="Helical" evidence="5">
    <location>
        <begin position="278"/>
        <end position="297"/>
    </location>
</feature>
<keyword evidence="2 5" id="KW-0812">Transmembrane</keyword>
<sequence length="458" mass="49832">MLYKFTKSILLLLFFVVAGVAVVNGQHVYKTELKEDVGANSWRIIKKSYDQAIKEQADYFLVEMNTFGGAVNFADSIRSLLLNAEMKTVVYVNNNAASAGTLIALASDYIFMHSGASLGAASVVNQQGEIMPEKYQSYMRGLMRATAEAKGRDPKMAEAFVDPSIALPAWKEDGKILTFTASEAVKANLAKAEVKQMEEIYASLDIAAPKVQNYERTWVDSIIGLLVNPLVSGLLIMGIIGGIYFELQTPGIGFALGVALVAATLFFAPLYLQGLADHWEIALFVLGVILLALEVFVIPGFGIAGVLGIIFVLCGLAFSMLANDYFDFKVSQPGLLMNSFLIVIGAMVLSIILMVIFGKNILNTSAFKRLVLADEQRADSGYTSSVPKVNLLNKEGIARTVLRPSGKIEVDGVWYDAVALDGFIDAGENIYVEKHENYNLFVRKLSDRPAAAEVSKEA</sequence>
<dbReference type="GO" id="GO:0008233">
    <property type="term" value="F:peptidase activity"/>
    <property type="evidence" value="ECO:0007669"/>
    <property type="project" value="UniProtKB-KW"/>
</dbReference>
<dbReference type="Pfam" id="PF01957">
    <property type="entry name" value="NfeD"/>
    <property type="match status" value="1"/>
</dbReference>
<comment type="subcellular location">
    <subcellularLocation>
        <location evidence="1">Membrane</location>
        <topology evidence="1">Multi-pass membrane protein</topology>
    </subcellularLocation>
</comment>
<dbReference type="RefSeq" id="WP_133584280.1">
    <property type="nucleotide sequence ID" value="NZ_SNYV01000013.1"/>
</dbReference>
<dbReference type="SUPFAM" id="SSF52096">
    <property type="entry name" value="ClpP/crotonase"/>
    <property type="match status" value="1"/>
</dbReference>
<accession>A0A4V3DE04</accession>
<evidence type="ECO:0000313" key="9">
    <source>
        <dbReference type="EMBL" id="TDQ78018.1"/>
    </source>
</evidence>
<feature type="transmembrane region" description="Helical" evidence="5">
    <location>
        <begin position="304"/>
        <end position="323"/>
    </location>
</feature>
<evidence type="ECO:0000256" key="2">
    <source>
        <dbReference type="ARBA" id="ARBA00022692"/>
    </source>
</evidence>
<evidence type="ECO:0000313" key="10">
    <source>
        <dbReference type="Proteomes" id="UP000295292"/>
    </source>
</evidence>
<dbReference type="Gene3D" id="3.90.226.10">
    <property type="entry name" value="2-enoyl-CoA Hydratase, Chain A, domain 1"/>
    <property type="match status" value="1"/>
</dbReference>
<dbReference type="InterPro" id="IPR052165">
    <property type="entry name" value="Membrane_assoc_protease"/>
</dbReference>
<dbReference type="GO" id="GO:0006508">
    <property type="term" value="P:proteolysis"/>
    <property type="evidence" value="ECO:0007669"/>
    <property type="project" value="UniProtKB-KW"/>
</dbReference>
<dbReference type="CDD" id="cd07021">
    <property type="entry name" value="Clp_protease_NfeD_like"/>
    <property type="match status" value="1"/>
</dbReference>
<evidence type="ECO:0000256" key="3">
    <source>
        <dbReference type="ARBA" id="ARBA00022989"/>
    </source>
</evidence>
<dbReference type="InterPro" id="IPR056739">
    <property type="entry name" value="NfeD_membrane"/>
</dbReference>
<dbReference type="Pfam" id="PF24961">
    <property type="entry name" value="NfeD_membrane"/>
    <property type="match status" value="1"/>
</dbReference>
<dbReference type="InterPro" id="IPR012340">
    <property type="entry name" value="NA-bd_OB-fold"/>
</dbReference>
<dbReference type="GO" id="GO:0005886">
    <property type="term" value="C:plasma membrane"/>
    <property type="evidence" value="ECO:0007669"/>
    <property type="project" value="TreeGrafter"/>
</dbReference>
<dbReference type="InterPro" id="IPR002810">
    <property type="entry name" value="NfeD-like_C"/>
</dbReference>
<feature type="transmembrane region" description="Helical" evidence="5">
    <location>
        <begin position="335"/>
        <end position="358"/>
    </location>
</feature>
<dbReference type="Gene3D" id="2.40.50.140">
    <property type="entry name" value="Nucleic acid-binding proteins"/>
    <property type="match status" value="1"/>
</dbReference>
<organism evidence="9 10">
    <name type="scientific">Sphingobacterium yanglingense</name>
    <dbReference type="NCBI Taxonomy" id="1437280"/>
    <lineage>
        <taxon>Bacteria</taxon>
        <taxon>Pseudomonadati</taxon>
        <taxon>Bacteroidota</taxon>
        <taxon>Sphingobacteriia</taxon>
        <taxon>Sphingobacteriales</taxon>
        <taxon>Sphingobacteriaceae</taxon>
        <taxon>Sphingobacterium</taxon>
    </lineage>
</organism>
<evidence type="ECO:0000256" key="4">
    <source>
        <dbReference type="ARBA" id="ARBA00023136"/>
    </source>
</evidence>
<dbReference type="PANTHER" id="PTHR33507">
    <property type="entry name" value="INNER MEMBRANE PROTEIN YBBJ"/>
    <property type="match status" value="1"/>
</dbReference>
<keyword evidence="4 5" id="KW-0472">Membrane</keyword>
<evidence type="ECO:0000259" key="7">
    <source>
        <dbReference type="Pfam" id="PF24961"/>
    </source>
</evidence>
<evidence type="ECO:0000259" key="8">
    <source>
        <dbReference type="Pfam" id="PF25145"/>
    </source>
</evidence>
<dbReference type="SUPFAM" id="SSF141322">
    <property type="entry name" value="NfeD domain-like"/>
    <property type="match status" value="1"/>
</dbReference>
<dbReference type="OrthoDB" id="9806253at2"/>
<dbReference type="PANTHER" id="PTHR33507:SF3">
    <property type="entry name" value="INNER MEMBRANE PROTEIN YBBJ"/>
    <property type="match status" value="1"/>
</dbReference>
<protein>
    <submittedName>
        <fullName evidence="9">Membrane-bound serine protease (ClpP class)</fullName>
    </submittedName>
</protein>
<comment type="caution">
    <text evidence="9">The sequence shown here is derived from an EMBL/GenBank/DDBJ whole genome shotgun (WGS) entry which is preliminary data.</text>
</comment>
<feature type="domain" description="NfeD-like C-terminal" evidence="6">
    <location>
        <begin position="391"/>
        <end position="444"/>
    </location>
</feature>
<dbReference type="AlphaFoldDB" id="A0A4V3DE04"/>
<evidence type="ECO:0000256" key="5">
    <source>
        <dbReference type="SAM" id="Phobius"/>
    </source>
</evidence>
<keyword evidence="9" id="KW-0645">Protease</keyword>
<feature type="transmembrane region" description="Helical" evidence="5">
    <location>
        <begin position="222"/>
        <end position="245"/>
    </location>
</feature>
<reference evidence="9 10" key="1">
    <citation type="submission" date="2019-03" db="EMBL/GenBank/DDBJ databases">
        <title>Genomic Encyclopedia of Archaeal and Bacterial Type Strains, Phase II (KMG-II): from individual species to whole genera.</title>
        <authorList>
            <person name="Goeker M."/>
        </authorList>
    </citation>
    <scope>NUCLEOTIDE SEQUENCE [LARGE SCALE GENOMIC DNA]</scope>
    <source>
        <strain evidence="9 10">DSM 28353</strain>
    </source>
</reference>
<keyword evidence="10" id="KW-1185">Reference proteome</keyword>
<name>A0A4V3DE04_9SPHI</name>
<dbReference type="Pfam" id="PF25145">
    <property type="entry name" value="NfeD1b_N"/>
    <property type="match status" value="1"/>
</dbReference>
<dbReference type="Proteomes" id="UP000295292">
    <property type="component" value="Unassembled WGS sequence"/>
</dbReference>
<dbReference type="InterPro" id="IPR029045">
    <property type="entry name" value="ClpP/crotonase-like_dom_sf"/>
</dbReference>
<feature type="domain" description="NfeD1b N-terminal" evidence="8">
    <location>
        <begin position="28"/>
        <end position="212"/>
    </location>
</feature>
<feature type="domain" description="NfeD integral membrane" evidence="7">
    <location>
        <begin position="231"/>
        <end position="357"/>
    </location>
</feature>
<evidence type="ECO:0000256" key="1">
    <source>
        <dbReference type="ARBA" id="ARBA00004141"/>
    </source>
</evidence>
<feature type="transmembrane region" description="Helical" evidence="5">
    <location>
        <begin position="252"/>
        <end position="272"/>
    </location>
</feature>
<dbReference type="InterPro" id="IPR056738">
    <property type="entry name" value="NfeD1b_N"/>
</dbReference>
<evidence type="ECO:0000259" key="6">
    <source>
        <dbReference type="Pfam" id="PF01957"/>
    </source>
</evidence>
<proteinExistence type="predicted"/>
<dbReference type="EMBL" id="SNYV01000013">
    <property type="protein sequence ID" value="TDQ78018.1"/>
    <property type="molecule type" value="Genomic_DNA"/>
</dbReference>
<keyword evidence="9" id="KW-0378">Hydrolase</keyword>
<gene>
    <name evidence="9" type="ORF">CLV99_1994</name>
</gene>